<dbReference type="EMBL" id="JACCBA010000001">
    <property type="protein sequence ID" value="NYD51779.1"/>
    <property type="molecule type" value="Genomic_DNA"/>
</dbReference>
<evidence type="ECO:0000313" key="2">
    <source>
        <dbReference type="Proteomes" id="UP000529783"/>
    </source>
</evidence>
<proteinExistence type="predicted"/>
<evidence type="ECO:0000313" key="1">
    <source>
        <dbReference type="EMBL" id="NYD51779.1"/>
    </source>
</evidence>
<reference evidence="1 2" key="1">
    <citation type="submission" date="2020-07" db="EMBL/GenBank/DDBJ databases">
        <title>Sequencing the genomes of 1000 actinobacteria strains.</title>
        <authorList>
            <person name="Klenk H.-P."/>
        </authorList>
    </citation>
    <scope>NUCLEOTIDE SEQUENCE [LARGE SCALE GENOMIC DNA]</scope>
    <source>
        <strain evidence="1 2">DSM 40398</strain>
    </source>
</reference>
<protein>
    <submittedName>
        <fullName evidence="1">Uncharacterized protein</fullName>
    </submittedName>
</protein>
<accession>A0A7Y9EPZ0</accession>
<dbReference type="Proteomes" id="UP000529783">
    <property type="component" value="Unassembled WGS sequence"/>
</dbReference>
<organism evidence="1 2">
    <name type="scientific">Actinomadura luteofluorescens</name>
    <dbReference type="NCBI Taxonomy" id="46163"/>
    <lineage>
        <taxon>Bacteria</taxon>
        <taxon>Bacillati</taxon>
        <taxon>Actinomycetota</taxon>
        <taxon>Actinomycetes</taxon>
        <taxon>Streptosporangiales</taxon>
        <taxon>Thermomonosporaceae</taxon>
        <taxon>Actinomadura</taxon>
    </lineage>
</organism>
<dbReference type="RefSeq" id="WP_179848103.1">
    <property type="nucleotide sequence ID" value="NZ_JACCBA010000001.1"/>
</dbReference>
<name>A0A7Y9EPZ0_9ACTN</name>
<dbReference type="AlphaFoldDB" id="A0A7Y9EPZ0"/>
<gene>
    <name evidence="1" type="ORF">BJY14_007762</name>
</gene>
<sequence length="104" mass="11456">MELTEGLEQTCAFLRRQTVSRRLLITYDGGAADVRELLSNQRGQVAVISLSPPTVATVEVPHDSEFSMNTAQLLDPARLAPLSKDEGFIKLMSMPTVARRSTRP</sequence>
<keyword evidence="2" id="KW-1185">Reference proteome</keyword>
<comment type="caution">
    <text evidence="1">The sequence shown here is derived from an EMBL/GenBank/DDBJ whole genome shotgun (WGS) entry which is preliminary data.</text>
</comment>